<dbReference type="GeneID" id="111105071"/>
<dbReference type="RefSeq" id="XP_022294952.1">
    <property type="nucleotide sequence ID" value="XM_022439244.1"/>
</dbReference>
<keyword evidence="2" id="KW-0812">Transmembrane</keyword>
<evidence type="ECO:0000256" key="1">
    <source>
        <dbReference type="SAM" id="MobiDB-lite"/>
    </source>
</evidence>
<evidence type="ECO:0000256" key="2">
    <source>
        <dbReference type="SAM" id="Phobius"/>
    </source>
</evidence>
<dbReference type="KEGG" id="cvn:111105071"/>
<dbReference type="Pfam" id="PF03269">
    <property type="entry name" value="DUF268"/>
    <property type="match status" value="1"/>
</dbReference>
<dbReference type="InterPro" id="IPR004951">
    <property type="entry name" value="DUF268_CAE_spp"/>
</dbReference>
<feature type="compositionally biased region" description="Basic and acidic residues" evidence="1">
    <location>
        <begin position="558"/>
        <end position="581"/>
    </location>
</feature>
<evidence type="ECO:0000313" key="3">
    <source>
        <dbReference type="Proteomes" id="UP000694844"/>
    </source>
</evidence>
<keyword evidence="2" id="KW-1133">Transmembrane helix</keyword>
<dbReference type="Proteomes" id="UP000694844">
    <property type="component" value="Chromosome 7"/>
</dbReference>
<gene>
    <name evidence="4" type="primary">LOC111105071</name>
</gene>
<reference evidence="4" key="1">
    <citation type="submission" date="2025-08" db="UniProtKB">
        <authorList>
            <consortium name="RefSeq"/>
        </authorList>
    </citation>
    <scope>IDENTIFICATION</scope>
    <source>
        <tissue evidence="4">Whole sample</tissue>
    </source>
</reference>
<evidence type="ECO:0000313" key="4">
    <source>
        <dbReference type="RefSeq" id="XP_022294952.1"/>
    </source>
</evidence>
<name>A0A8B8AUE6_CRAVI</name>
<protein>
    <submittedName>
        <fullName evidence="4">Uncharacterized protein LOC111105071</fullName>
    </submittedName>
</protein>
<sequence length="616" mass="70179">MSCLMKKALNKVRREKLFQCIIVVMFVMTFYLLSIQLLPQVPYILKAGQEMDKKKLQTCNSRIAGPVNTLVTNIAKNEQNKITKSHEIVIKERIEESVKQTLAPKINKYLQQNNNTIPSTHEDSYELKDDKDMEKSELEKINSIRKSCGALCDTSRPGKSGPYFNHVTAPVDCEAIYRNPYIDEGHNLKEAPRKIPKELWDEFTMSNRLPVMAWYFDQKYIGHTAETPVWTKKQVEDYIKLAANGTLEGNYYASETNALREGLGHAPGVKNGRVLVIGSENPWAEAVVLEQGAKEIVTLEYGRIKSEHPQIKTMVPSEFKKNYLNGTLGLFDAVVTFSSVEHSGLGRYGDRLNPWGDILTIARAWCVTKNNGSLTIGVMFDNEKDYIKFNAGRWYGKLRYPYLCANWKQHFRVDDTRARVSLKLRNCDMWREVTGPRKILFLLTDKIMHRNFQMLRIVEDPLVRVTTTDSREHQQTKGVTLSTGDRVLVKVVAFDGKHKIADRWKDNPYIVLSQPNSNIPVYNVSREDGEGRSKTLHRNLLLPIGNRLPSPVPVPAPRSREKQKDRSIDKAESESPPLRDDDSCDDESEFFCLGTGTKTPKDHVVEDAPLSISDTT</sequence>
<keyword evidence="3" id="KW-1185">Reference proteome</keyword>
<organism evidence="3 4">
    <name type="scientific">Crassostrea virginica</name>
    <name type="common">Eastern oyster</name>
    <dbReference type="NCBI Taxonomy" id="6565"/>
    <lineage>
        <taxon>Eukaryota</taxon>
        <taxon>Metazoa</taxon>
        <taxon>Spiralia</taxon>
        <taxon>Lophotrochozoa</taxon>
        <taxon>Mollusca</taxon>
        <taxon>Bivalvia</taxon>
        <taxon>Autobranchia</taxon>
        <taxon>Pteriomorphia</taxon>
        <taxon>Ostreida</taxon>
        <taxon>Ostreoidea</taxon>
        <taxon>Ostreidae</taxon>
        <taxon>Crassostrea</taxon>
    </lineage>
</organism>
<dbReference type="AlphaFoldDB" id="A0A8B8AUE6"/>
<feature type="transmembrane region" description="Helical" evidence="2">
    <location>
        <begin position="20"/>
        <end position="38"/>
    </location>
</feature>
<keyword evidence="2" id="KW-0472">Membrane</keyword>
<feature type="region of interest" description="Disordered" evidence="1">
    <location>
        <begin position="544"/>
        <end position="616"/>
    </location>
</feature>
<proteinExistence type="predicted"/>
<accession>A0A8B8AUE6</accession>
<dbReference type="OrthoDB" id="428346at2759"/>